<dbReference type="GO" id="GO:0003700">
    <property type="term" value="F:DNA-binding transcription factor activity"/>
    <property type="evidence" value="ECO:0007669"/>
    <property type="project" value="UniProtKB-UniRule"/>
</dbReference>
<evidence type="ECO:0000313" key="13">
    <source>
        <dbReference type="EMBL" id="CCQ35419.1"/>
    </source>
</evidence>
<feature type="region of interest" description="Disordered" evidence="11">
    <location>
        <begin position="1"/>
        <end position="47"/>
    </location>
</feature>
<dbReference type="InterPro" id="IPR036915">
    <property type="entry name" value="Cyclin-like_sf"/>
</dbReference>
<evidence type="ECO:0000313" key="14">
    <source>
        <dbReference type="Proteomes" id="UP000011867"/>
    </source>
</evidence>
<dbReference type="EMBL" id="HF582854">
    <property type="protein sequence ID" value="CCQ35419.1"/>
    <property type="molecule type" value="Genomic_DNA"/>
</dbReference>
<protein>
    <recommendedName>
        <fullName evidence="2 9">Transcription initiation factor IIB</fullName>
        <shortName evidence="9">TFIIB</shortName>
    </recommendedName>
</protein>
<sequence>MSNERTVDRPREASSDESRGGSRTAVSQNSSRTEDATTESVDADIDACPECGGSVTATDTDERVCTDCGLVVEDQRIDAGPEWRAFDAAERDKRSRVGAPMTEMLHDKGLSTTIGFDKTDAYGNALGGRKRRQLKRLRTWNRRSKTENAHDRNLRHALGEIDRMASALGLPEPIRETASVIYRRALDEDLLRGRSIEGMAAASLYAASRLDGVARSIDEIATVSRVDDLEIKRAYRYIDRELGLETPPAHPNEYLGRFASELDCEEATERLARDLAETAVEAAVHSGKSPVGIAASALYAASRLRNEGLTQAAISETANVSEVTIRNRYREVLEVAEISPSE</sequence>
<evidence type="ECO:0000256" key="4">
    <source>
        <dbReference type="ARBA" id="ARBA00022737"/>
    </source>
</evidence>
<dbReference type="Gene3D" id="1.10.472.10">
    <property type="entry name" value="Cyclin-like"/>
    <property type="match status" value="1"/>
</dbReference>
<dbReference type="InterPro" id="IPR023484">
    <property type="entry name" value="TFIIB_arc"/>
</dbReference>
<evidence type="ECO:0000256" key="3">
    <source>
        <dbReference type="ARBA" id="ARBA00022723"/>
    </source>
</evidence>
<dbReference type="Proteomes" id="UP000011867">
    <property type="component" value="Chromosome"/>
</dbReference>
<dbReference type="InterPro" id="IPR013137">
    <property type="entry name" value="Znf_TFIIB"/>
</dbReference>
<evidence type="ECO:0000256" key="11">
    <source>
        <dbReference type="SAM" id="MobiDB-lite"/>
    </source>
</evidence>
<dbReference type="SUPFAM" id="SSF57783">
    <property type="entry name" value="Zinc beta-ribbon"/>
    <property type="match status" value="1"/>
</dbReference>
<dbReference type="SMART" id="SM00385">
    <property type="entry name" value="CYCLIN"/>
    <property type="match status" value="2"/>
</dbReference>
<keyword evidence="3 9" id="KW-0479">Metal-binding</keyword>
<feature type="repeat" description="2" evidence="9">
    <location>
        <begin position="253"/>
        <end position="334"/>
    </location>
</feature>
<evidence type="ECO:0000256" key="5">
    <source>
        <dbReference type="ARBA" id="ARBA00022771"/>
    </source>
</evidence>
<dbReference type="SUPFAM" id="SSF47954">
    <property type="entry name" value="Cyclin-like"/>
    <property type="match status" value="2"/>
</dbReference>
<dbReference type="PANTHER" id="PTHR11618">
    <property type="entry name" value="TRANSCRIPTION INITIATION FACTOR IIB-RELATED"/>
    <property type="match status" value="1"/>
</dbReference>
<accession>M1XZ45</accession>
<comment type="similarity">
    <text evidence="1 9">Belongs to the TFIIB family.</text>
</comment>
<dbReference type="HOGENOM" id="CLU_043736_0_0_2"/>
<dbReference type="InterPro" id="IPR013763">
    <property type="entry name" value="Cyclin-like_dom"/>
</dbReference>
<keyword evidence="4 9" id="KW-0677">Repeat</keyword>
<dbReference type="GO" id="GO:0008270">
    <property type="term" value="F:zinc ion binding"/>
    <property type="evidence" value="ECO:0007669"/>
    <property type="project" value="UniProtKB-UniRule"/>
</dbReference>
<dbReference type="PROSITE" id="PS51134">
    <property type="entry name" value="ZF_TFIIB"/>
    <property type="match status" value="1"/>
</dbReference>
<evidence type="ECO:0000256" key="8">
    <source>
        <dbReference type="ARBA" id="ARBA00023163"/>
    </source>
</evidence>
<feature type="binding site" evidence="9">
    <location>
        <position position="65"/>
    </location>
    <ligand>
        <name>Zn(2+)</name>
        <dbReference type="ChEBI" id="CHEBI:29105"/>
    </ligand>
</feature>
<dbReference type="PRINTS" id="PR00685">
    <property type="entry name" value="TIFACTORIIB"/>
</dbReference>
<dbReference type="InterPro" id="IPR023486">
    <property type="entry name" value="TFIIB_CS"/>
</dbReference>
<keyword evidence="6 9" id="KW-0862">Zinc</keyword>
<keyword evidence="5 10" id="KW-0863">Zinc-finger</keyword>
<dbReference type="GO" id="GO:0097550">
    <property type="term" value="C:transcription preinitiation complex"/>
    <property type="evidence" value="ECO:0007669"/>
    <property type="project" value="TreeGrafter"/>
</dbReference>
<feature type="compositionally biased region" description="Basic and acidic residues" evidence="11">
    <location>
        <begin position="1"/>
        <end position="20"/>
    </location>
</feature>
<dbReference type="Pfam" id="PF08271">
    <property type="entry name" value="Zn_Ribbon_TF"/>
    <property type="match status" value="1"/>
</dbReference>
<evidence type="ECO:0000256" key="9">
    <source>
        <dbReference type="HAMAP-Rule" id="MF_00383"/>
    </source>
</evidence>
<feature type="repeat" description="1" evidence="9">
    <location>
        <begin position="159"/>
        <end position="242"/>
    </location>
</feature>
<dbReference type="eggNOG" id="arCOG01981">
    <property type="taxonomic scope" value="Archaea"/>
</dbReference>
<proteinExistence type="inferred from homology"/>
<dbReference type="PROSITE" id="PS00782">
    <property type="entry name" value="TFIIB"/>
    <property type="match status" value="2"/>
</dbReference>
<keyword evidence="7 9" id="KW-0805">Transcription regulation</keyword>
<dbReference type="KEGG" id="nmo:Nmlp_1210"/>
<keyword evidence="8 9" id="KW-0804">Transcription</keyword>
<feature type="binding site" evidence="9">
    <location>
        <position position="68"/>
    </location>
    <ligand>
        <name>Zn(2+)</name>
        <dbReference type="ChEBI" id="CHEBI:29105"/>
    </ligand>
</feature>
<dbReference type="FunFam" id="1.10.472.170:FF:000001">
    <property type="entry name" value="Transcription initiation factor IIB"/>
    <property type="match status" value="1"/>
</dbReference>
<feature type="binding site" evidence="9">
    <location>
        <position position="48"/>
    </location>
    <ligand>
        <name>Zn(2+)</name>
        <dbReference type="ChEBI" id="CHEBI:29105"/>
    </ligand>
</feature>
<keyword evidence="14" id="KW-1185">Reference proteome</keyword>
<dbReference type="Gene3D" id="1.10.472.170">
    <property type="match status" value="1"/>
</dbReference>
<feature type="domain" description="TFIIB-type" evidence="12">
    <location>
        <begin position="44"/>
        <end position="73"/>
    </location>
</feature>
<evidence type="ECO:0000256" key="2">
    <source>
        <dbReference type="ARBA" id="ARBA00013932"/>
    </source>
</evidence>
<dbReference type="Pfam" id="PF00382">
    <property type="entry name" value="TFIIB"/>
    <property type="match status" value="2"/>
</dbReference>
<dbReference type="OrthoDB" id="7429at2157"/>
<dbReference type="PANTHER" id="PTHR11618:SF13">
    <property type="entry name" value="TRANSCRIPTION INITIATION FACTOR IIB"/>
    <property type="match status" value="1"/>
</dbReference>
<name>M1XZ45_NATM8</name>
<dbReference type="CDD" id="cd20549">
    <property type="entry name" value="CYCLIN_TFIIB_archaea_like_rpt1"/>
    <property type="match status" value="1"/>
</dbReference>
<dbReference type="GO" id="GO:0017025">
    <property type="term" value="F:TBP-class protein binding"/>
    <property type="evidence" value="ECO:0007669"/>
    <property type="project" value="InterPro"/>
</dbReference>
<dbReference type="InterPro" id="IPR013150">
    <property type="entry name" value="TFIIB_cyclin"/>
</dbReference>
<dbReference type="GeneID" id="14650587"/>
<evidence type="ECO:0000256" key="1">
    <source>
        <dbReference type="ARBA" id="ARBA00010857"/>
    </source>
</evidence>
<evidence type="ECO:0000256" key="7">
    <source>
        <dbReference type="ARBA" id="ARBA00023015"/>
    </source>
</evidence>
<evidence type="ECO:0000259" key="12">
    <source>
        <dbReference type="PROSITE" id="PS51134"/>
    </source>
</evidence>
<dbReference type="HAMAP" id="MF_00383">
    <property type="entry name" value="TF2B_arch"/>
    <property type="match status" value="1"/>
</dbReference>
<dbReference type="AlphaFoldDB" id="M1XZ45"/>
<organism evidence="13 14">
    <name type="scientific">Natronomonas moolapensis (strain DSM 18674 / CECT 7526 / JCM 14361 / 8.8.11)</name>
    <dbReference type="NCBI Taxonomy" id="268739"/>
    <lineage>
        <taxon>Archaea</taxon>
        <taxon>Methanobacteriati</taxon>
        <taxon>Methanobacteriota</taxon>
        <taxon>Stenosarchaea group</taxon>
        <taxon>Halobacteria</taxon>
        <taxon>Halobacteriales</taxon>
        <taxon>Natronomonadaceae</taxon>
        <taxon>Natronomonas</taxon>
    </lineage>
</organism>
<feature type="binding site" evidence="9">
    <location>
        <position position="51"/>
    </location>
    <ligand>
        <name>Zn(2+)</name>
        <dbReference type="ChEBI" id="CHEBI:29105"/>
    </ligand>
</feature>
<dbReference type="GO" id="GO:0070897">
    <property type="term" value="P:transcription preinitiation complex assembly"/>
    <property type="evidence" value="ECO:0007669"/>
    <property type="project" value="InterPro"/>
</dbReference>
<comment type="function">
    <text evidence="9">Stabilizes TBP binding to an archaeal box-A promoter. Also responsible for recruiting RNA polymerase II to the pre-initiation complex (DNA-TBP-TFIIB).</text>
</comment>
<dbReference type="InterPro" id="IPR000812">
    <property type="entry name" value="TFIIB"/>
</dbReference>
<reference evidence="13 14" key="1">
    <citation type="journal article" date="2013" name="Genome Announc.">
        <title>Genome of the haloarchaeon Natronomonas moolapensis, a neutrophilic member of a previously haloalkaliphilic genus.</title>
        <authorList>
            <person name="Dyall-Smith M.L."/>
            <person name="Pfeiffer F."/>
            <person name="Oberwinkler T."/>
            <person name="Klee K."/>
            <person name="Rampp M."/>
            <person name="Palm P."/>
            <person name="Gross K."/>
            <person name="Schuster S.C."/>
            <person name="Oesterhelt D."/>
        </authorList>
    </citation>
    <scope>NUCLEOTIDE SEQUENCE [LARGE SCALE GENOMIC DNA]</scope>
    <source>
        <strain evidence="14">DSM 18674 / JCM 14361 / 8.8.11</strain>
    </source>
</reference>
<dbReference type="STRING" id="268739.Nmlp_1210"/>
<evidence type="ECO:0000256" key="10">
    <source>
        <dbReference type="PROSITE-ProRule" id="PRU00469"/>
    </source>
</evidence>
<evidence type="ECO:0000256" key="6">
    <source>
        <dbReference type="ARBA" id="ARBA00022833"/>
    </source>
</evidence>
<dbReference type="RefSeq" id="WP_015408268.1">
    <property type="nucleotide sequence ID" value="NC_020388.1"/>
</dbReference>
<gene>
    <name evidence="13" type="primary">tfbA4</name>
    <name evidence="9" type="synonym">tfb</name>
    <name evidence="13" type="ordered locus">Nmlp_1210</name>
</gene>